<keyword evidence="3" id="KW-1003">Cell membrane</keyword>
<evidence type="ECO:0000256" key="5">
    <source>
        <dbReference type="ARBA" id="ARBA00022989"/>
    </source>
</evidence>
<feature type="transmembrane region" description="Helical" evidence="7">
    <location>
        <begin position="154"/>
        <end position="174"/>
    </location>
</feature>
<organism evidence="9 10">
    <name type="scientific">Paenibacillus allorhizosphaerae</name>
    <dbReference type="NCBI Taxonomy" id="2849866"/>
    <lineage>
        <taxon>Bacteria</taxon>
        <taxon>Bacillati</taxon>
        <taxon>Bacillota</taxon>
        <taxon>Bacilli</taxon>
        <taxon>Bacillales</taxon>
        <taxon>Paenibacillaceae</taxon>
        <taxon>Paenibacillus</taxon>
    </lineage>
</organism>
<reference evidence="9 10" key="1">
    <citation type="submission" date="2021-06" db="EMBL/GenBank/DDBJ databases">
        <authorList>
            <person name="Criscuolo A."/>
        </authorList>
    </citation>
    <scope>NUCLEOTIDE SEQUENCE [LARGE SCALE GENOMIC DNA]</scope>
    <source>
        <strain evidence="10">CIP 111802</strain>
    </source>
</reference>
<evidence type="ECO:0000256" key="1">
    <source>
        <dbReference type="ARBA" id="ARBA00004651"/>
    </source>
</evidence>
<name>A0ABN7TQ00_9BACL</name>
<feature type="domain" description="ABC transmembrane type-1" evidence="8">
    <location>
        <begin position="85"/>
        <end position="274"/>
    </location>
</feature>
<sequence length="289" mass="32841">MEQTEVTHASAGIKPIPINFKMLSLTVVLFATGIAMIIPFLWMITTSFSSPQDVFRFPIKWIPSPIVLDHHIKVWTGNDSFVIYYLNSLKIALISSLGAVLLAAITAYGFSNIQFKGRDVLFVFYLSMMLIPPQILFVPQFLMFDWMGIYNTHWALILPNLFTIYGVFMIRQFFLSVPVDISESAMIDGAGHFTIFFRMMLPLAKPVLATFTIIDFSWHWNDYERALVFLIDKDLFTIPLGLQSFIDVNYIDYNSMMAASFAAVLPMLVIFMFGQRFIIEGVSSSAVKG</sequence>
<keyword evidence="2 7" id="KW-0813">Transport</keyword>
<evidence type="ECO:0000256" key="2">
    <source>
        <dbReference type="ARBA" id="ARBA00022448"/>
    </source>
</evidence>
<evidence type="ECO:0000259" key="8">
    <source>
        <dbReference type="PROSITE" id="PS50928"/>
    </source>
</evidence>
<keyword evidence="4 7" id="KW-0812">Transmembrane</keyword>
<dbReference type="PANTHER" id="PTHR43744">
    <property type="entry name" value="ABC TRANSPORTER PERMEASE PROTEIN MG189-RELATED-RELATED"/>
    <property type="match status" value="1"/>
</dbReference>
<evidence type="ECO:0000256" key="7">
    <source>
        <dbReference type="RuleBase" id="RU363032"/>
    </source>
</evidence>
<proteinExistence type="inferred from homology"/>
<comment type="subcellular location">
    <subcellularLocation>
        <location evidence="1 7">Cell membrane</location>
        <topology evidence="1 7">Multi-pass membrane protein</topology>
    </subcellularLocation>
</comment>
<evidence type="ECO:0000256" key="3">
    <source>
        <dbReference type="ARBA" id="ARBA00022475"/>
    </source>
</evidence>
<dbReference type="PANTHER" id="PTHR43744:SF12">
    <property type="entry name" value="ABC TRANSPORTER PERMEASE PROTEIN MG189-RELATED"/>
    <property type="match status" value="1"/>
</dbReference>
<evidence type="ECO:0000313" key="9">
    <source>
        <dbReference type="EMBL" id="CAG7645428.1"/>
    </source>
</evidence>
<dbReference type="InterPro" id="IPR000515">
    <property type="entry name" value="MetI-like"/>
</dbReference>
<protein>
    <submittedName>
        <fullName evidence="9">L-arabinose transport system permease protein AraQ</fullName>
    </submittedName>
</protein>
<feature type="transmembrane region" description="Helical" evidence="7">
    <location>
        <begin position="255"/>
        <end position="274"/>
    </location>
</feature>
<feature type="transmembrane region" description="Helical" evidence="7">
    <location>
        <begin position="91"/>
        <end position="110"/>
    </location>
</feature>
<keyword evidence="10" id="KW-1185">Reference proteome</keyword>
<keyword evidence="5 7" id="KW-1133">Transmembrane helix</keyword>
<feature type="transmembrane region" description="Helical" evidence="7">
    <location>
        <begin position="195"/>
        <end position="214"/>
    </location>
</feature>
<dbReference type="EMBL" id="CAJVCE010000009">
    <property type="protein sequence ID" value="CAG7645428.1"/>
    <property type="molecule type" value="Genomic_DNA"/>
</dbReference>
<dbReference type="CDD" id="cd06261">
    <property type="entry name" value="TM_PBP2"/>
    <property type="match status" value="1"/>
</dbReference>
<dbReference type="Pfam" id="PF00528">
    <property type="entry name" value="BPD_transp_1"/>
    <property type="match status" value="1"/>
</dbReference>
<dbReference type="Proteomes" id="UP000730618">
    <property type="component" value="Unassembled WGS sequence"/>
</dbReference>
<dbReference type="RefSeq" id="WP_218099817.1">
    <property type="nucleotide sequence ID" value="NZ_CAJVCE010000009.1"/>
</dbReference>
<comment type="caution">
    <text evidence="9">The sequence shown here is derived from an EMBL/GenBank/DDBJ whole genome shotgun (WGS) entry which is preliminary data.</text>
</comment>
<evidence type="ECO:0000256" key="4">
    <source>
        <dbReference type="ARBA" id="ARBA00022692"/>
    </source>
</evidence>
<feature type="transmembrane region" description="Helical" evidence="7">
    <location>
        <begin position="122"/>
        <end position="142"/>
    </location>
</feature>
<keyword evidence="6 7" id="KW-0472">Membrane</keyword>
<comment type="similarity">
    <text evidence="7">Belongs to the binding-protein-dependent transport system permease family.</text>
</comment>
<evidence type="ECO:0000256" key="6">
    <source>
        <dbReference type="ARBA" id="ARBA00023136"/>
    </source>
</evidence>
<gene>
    <name evidence="9" type="primary">araQ_16</name>
    <name evidence="9" type="ORF">PAECIP111802_03514</name>
</gene>
<feature type="transmembrane region" description="Helical" evidence="7">
    <location>
        <begin position="23"/>
        <end position="44"/>
    </location>
</feature>
<evidence type="ECO:0000313" key="10">
    <source>
        <dbReference type="Proteomes" id="UP000730618"/>
    </source>
</evidence>
<dbReference type="PROSITE" id="PS50928">
    <property type="entry name" value="ABC_TM1"/>
    <property type="match status" value="1"/>
</dbReference>
<accession>A0ABN7TQ00</accession>